<comment type="caution">
    <text evidence="1">The sequence shown here is derived from an EMBL/GenBank/DDBJ whole genome shotgun (WGS) entry which is preliminary data.</text>
</comment>
<protein>
    <submittedName>
        <fullName evidence="1">Uncharacterized protein</fullName>
    </submittedName>
</protein>
<reference evidence="1" key="1">
    <citation type="submission" date="2013-03" db="EMBL/GenBank/DDBJ databases">
        <title>Draft genome sequence of the hydrogen-ethanol-producing anaerobic alkalithermophilic Caloramator celere.</title>
        <authorList>
            <person name="Ciranna A."/>
            <person name="Larjo A."/>
            <person name="Kivisto A."/>
            <person name="Santala V."/>
            <person name="Roos C."/>
            <person name="Karp M."/>
        </authorList>
    </citation>
    <scope>NUCLEOTIDE SEQUENCE [LARGE SCALE GENOMIC DNA]</scope>
    <source>
        <strain evidence="1">DSM 8682</strain>
    </source>
</reference>
<organism evidence="1 2">
    <name type="scientific">Thermobrachium celere DSM 8682</name>
    <dbReference type="NCBI Taxonomy" id="941824"/>
    <lineage>
        <taxon>Bacteria</taxon>
        <taxon>Bacillati</taxon>
        <taxon>Bacillota</taxon>
        <taxon>Clostridia</taxon>
        <taxon>Eubacteriales</taxon>
        <taxon>Clostridiaceae</taxon>
        <taxon>Thermobrachium</taxon>
    </lineage>
</organism>
<proteinExistence type="predicted"/>
<dbReference type="AlphaFoldDB" id="R7RSA9"/>
<sequence>MKLEYAINTIEDKQKTKGIISIFPVIKLKLKNNNNVTK</sequence>
<dbReference type="EMBL" id="CAVN010000095">
    <property type="protein sequence ID" value="CDF58276.1"/>
    <property type="molecule type" value="Genomic_DNA"/>
</dbReference>
<evidence type="ECO:0000313" key="1">
    <source>
        <dbReference type="EMBL" id="CDF58276.1"/>
    </source>
</evidence>
<gene>
    <name evidence="1" type="ORF">TCEL_00322</name>
</gene>
<keyword evidence="2" id="KW-1185">Reference proteome</keyword>
<name>R7RSA9_9CLOT</name>
<accession>R7RSA9</accession>
<evidence type="ECO:0000313" key="2">
    <source>
        <dbReference type="Proteomes" id="UP000014923"/>
    </source>
</evidence>
<dbReference type="HOGENOM" id="CLU_3334146_0_0_9"/>
<dbReference type="Proteomes" id="UP000014923">
    <property type="component" value="Unassembled WGS sequence"/>
</dbReference>